<dbReference type="RefSeq" id="WP_125664613.1">
    <property type="nucleotide sequence ID" value="NZ_AP019308.1"/>
</dbReference>
<protein>
    <submittedName>
        <fullName evidence="1">Uncharacterized protein</fullName>
    </submittedName>
</protein>
<dbReference type="Pfam" id="PF06445">
    <property type="entry name" value="GyrI-like"/>
    <property type="match status" value="1"/>
</dbReference>
<dbReference type="Gene3D" id="3.20.80.10">
    <property type="entry name" value="Regulatory factor, effector binding domain"/>
    <property type="match status" value="1"/>
</dbReference>
<dbReference type="EMBL" id="AP019308">
    <property type="protein sequence ID" value="BBH24422.1"/>
    <property type="molecule type" value="Genomic_DNA"/>
</dbReference>
<dbReference type="InterPro" id="IPR029442">
    <property type="entry name" value="GyrI-like"/>
</dbReference>
<reference evidence="1 2" key="1">
    <citation type="submission" date="2018-11" db="EMBL/GenBank/DDBJ databases">
        <title>Complete genome sequence of Paenibacillus baekrokdamisoli strain KCTC 33723.</title>
        <authorList>
            <person name="Kang S.W."/>
            <person name="Lee K.C."/>
            <person name="Kim K.K."/>
            <person name="Kim J.S."/>
            <person name="Kim D.S."/>
            <person name="Ko S.H."/>
            <person name="Yang S.H."/>
            <person name="Lee J.S."/>
        </authorList>
    </citation>
    <scope>NUCLEOTIDE SEQUENCE [LARGE SCALE GENOMIC DNA]</scope>
    <source>
        <strain evidence="1 2">KCTC 33723</strain>
    </source>
</reference>
<proteinExistence type="predicted"/>
<accession>A0A3G9J1I2</accession>
<keyword evidence="2" id="KW-1185">Reference proteome</keyword>
<dbReference type="OrthoDB" id="2855159at2"/>
<dbReference type="Proteomes" id="UP000275368">
    <property type="component" value="Chromosome"/>
</dbReference>
<sequence>MKVNDHRKIYKSVYQMGSDRVELIEIPPLQFLVQEGQGKLNWLGRPETDYWAVWKTINQIKRITKNKCDYQFKLMPHEIVWLRKIGEEEWIYTEMMQVPDFIDYEIYDEARKSIEKKYRNENIPETKLQRIEQGLCIQKLHKGHYRETERTLNDLINYAKSNGFEVVGERRELYLNQPMCHPTPDKWETIVRVQVKES</sequence>
<gene>
    <name evidence="1" type="ORF">Back11_57670</name>
</gene>
<dbReference type="AlphaFoldDB" id="A0A3G9J1I2"/>
<dbReference type="KEGG" id="pbk:Back11_57670"/>
<organism evidence="1 2">
    <name type="scientific">Paenibacillus baekrokdamisoli</name>
    <dbReference type="NCBI Taxonomy" id="1712516"/>
    <lineage>
        <taxon>Bacteria</taxon>
        <taxon>Bacillati</taxon>
        <taxon>Bacillota</taxon>
        <taxon>Bacilli</taxon>
        <taxon>Bacillales</taxon>
        <taxon>Paenibacillaceae</taxon>
        <taxon>Paenibacillus</taxon>
    </lineage>
</organism>
<evidence type="ECO:0000313" key="2">
    <source>
        <dbReference type="Proteomes" id="UP000275368"/>
    </source>
</evidence>
<evidence type="ECO:0000313" key="1">
    <source>
        <dbReference type="EMBL" id="BBH24422.1"/>
    </source>
</evidence>
<dbReference type="SUPFAM" id="SSF55136">
    <property type="entry name" value="Probable bacterial effector-binding domain"/>
    <property type="match status" value="1"/>
</dbReference>
<name>A0A3G9J1I2_9BACL</name>
<dbReference type="InterPro" id="IPR011256">
    <property type="entry name" value="Reg_factor_effector_dom_sf"/>
</dbReference>